<proteinExistence type="predicted"/>
<keyword evidence="2" id="KW-1133">Transmembrane helix</keyword>
<feature type="compositionally biased region" description="Basic residues" evidence="1">
    <location>
        <begin position="561"/>
        <end position="571"/>
    </location>
</feature>
<dbReference type="Proteomes" id="UP001049518">
    <property type="component" value="Chromosome"/>
</dbReference>
<gene>
    <name evidence="3" type="ORF">AGRA3207_002345</name>
</gene>
<feature type="transmembrane region" description="Helical" evidence="2">
    <location>
        <begin position="90"/>
        <end position="108"/>
    </location>
</feature>
<evidence type="ECO:0000256" key="1">
    <source>
        <dbReference type="SAM" id="MobiDB-lite"/>
    </source>
</evidence>
<feature type="compositionally biased region" description="Pro residues" evidence="1">
    <location>
        <begin position="490"/>
        <end position="504"/>
    </location>
</feature>
<keyword evidence="4" id="KW-1185">Reference proteome</keyword>
<dbReference type="EMBL" id="CP059572">
    <property type="protein sequence ID" value="QXJ21486.1"/>
    <property type="molecule type" value="Genomic_DNA"/>
</dbReference>
<feature type="compositionally biased region" description="Pro residues" evidence="1">
    <location>
        <begin position="531"/>
        <end position="541"/>
    </location>
</feature>
<dbReference type="RefSeq" id="WP_231334639.1">
    <property type="nucleotide sequence ID" value="NZ_CP059572.1"/>
</dbReference>
<evidence type="ECO:0000256" key="2">
    <source>
        <dbReference type="SAM" id="Phobius"/>
    </source>
</evidence>
<feature type="compositionally biased region" description="Pro residues" evidence="1">
    <location>
        <begin position="549"/>
        <end position="559"/>
    </location>
</feature>
<keyword evidence="2" id="KW-0472">Membrane</keyword>
<feature type="transmembrane region" description="Helical" evidence="2">
    <location>
        <begin position="141"/>
        <end position="162"/>
    </location>
</feature>
<accession>A0ABX8QRQ5</accession>
<evidence type="ECO:0008006" key="5">
    <source>
        <dbReference type="Google" id="ProtNLM"/>
    </source>
</evidence>
<evidence type="ECO:0000313" key="4">
    <source>
        <dbReference type="Proteomes" id="UP001049518"/>
    </source>
</evidence>
<keyword evidence="2" id="KW-0812">Transmembrane</keyword>
<evidence type="ECO:0000313" key="3">
    <source>
        <dbReference type="EMBL" id="QXJ21486.1"/>
    </source>
</evidence>
<reference evidence="3" key="1">
    <citation type="submission" date="2020-07" db="EMBL/GenBank/DDBJ databases">
        <authorList>
            <person name="Tarantini F.S."/>
            <person name="Hong K.W."/>
            <person name="Chan K.G."/>
        </authorList>
    </citation>
    <scope>NUCLEOTIDE SEQUENCE</scope>
    <source>
        <strain evidence="3">32-07</strain>
    </source>
</reference>
<organism evidence="3 4">
    <name type="scientific">Actinomadura graeca</name>
    <dbReference type="NCBI Taxonomy" id="2750812"/>
    <lineage>
        <taxon>Bacteria</taxon>
        <taxon>Bacillati</taxon>
        <taxon>Actinomycetota</taxon>
        <taxon>Actinomycetes</taxon>
        <taxon>Streptosporangiales</taxon>
        <taxon>Thermomonosporaceae</taxon>
        <taxon>Actinomadura</taxon>
    </lineage>
</organism>
<name>A0ABX8QRQ5_9ACTN</name>
<sequence length="571" mass="58565">MIAAPATGFPHVAALGEHGGEAAGKLAELQEELLRLGAHDDAARLAAVDKAAGRRDLAMLGRYAAAGFTFHELAKVQHARVRRIVGWRNATALLPLMITWIALAVASWDYQRTVRAHPELTTQPFLVLWQRRFDGSPLPTFAETALLSFVLLLAVLALTVWAHRLESAANAELAEVGALADDALDHLGLTVESGDVKPPENAREWAEAAQRVLTETQEMIRLAVRDTARLAENNGAVSKAATDRLEELQVHAKKLLEGVSKETGEVLSALQMQGEQTTTRVGAEATAVLRQAGEANRQLIDQQMVPLFKGFKDALADYRGDQEVYRASAAALSGGVKDLTAAAAGLAGGVGGFTEAAASIDERLKVIGTSQTGLVDRIGEHSEGLAAATTELRGVAELVAGDMKGGLEELTRNVVDAGASLVAVQRDLAAAGTSLSAVTHTMQSTAADLASAAASVAMAATQIGKAAGAAPPRRSRFGRGGPLSSRRGGPPSPASTPTPPPGPAPASASGPGTPSASGSGTPPASGSGASPPSPGTPPPGPGASAAPGPGAPPPGPAAPPRRSRFRRMFGA</sequence>
<feature type="compositionally biased region" description="Low complexity" evidence="1">
    <location>
        <begin position="505"/>
        <end position="530"/>
    </location>
</feature>
<protein>
    <recommendedName>
        <fullName evidence="5">Methyl-accepting chemotaxis protein</fullName>
    </recommendedName>
</protein>
<feature type="region of interest" description="Disordered" evidence="1">
    <location>
        <begin position="465"/>
        <end position="571"/>
    </location>
</feature>